<keyword evidence="1" id="KW-1133">Transmembrane helix</keyword>
<feature type="transmembrane region" description="Helical" evidence="1">
    <location>
        <begin position="316"/>
        <end position="336"/>
    </location>
</feature>
<dbReference type="PIRSF" id="PIRSF035905">
    <property type="entry name" value="UCP035905_mp"/>
    <property type="match status" value="1"/>
</dbReference>
<feature type="transmembrane region" description="Helical" evidence="1">
    <location>
        <begin position="219"/>
        <end position="238"/>
    </location>
</feature>
<organism evidence="2 3">
    <name type="scientific">Kordiimonas pumila</name>
    <dbReference type="NCBI Taxonomy" id="2161677"/>
    <lineage>
        <taxon>Bacteria</taxon>
        <taxon>Pseudomonadati</taxon>
        <taxon>Pseudomonadota</taxon>
        <taxon>Alphaproteobacteria</taxon>
        <taxon>Kordiimonadales</taxon>
        <taxon>Kordiimonadaceae</taxon>
        <taxon>Kordiimonas</taxon>
    </lineage>
</organism>
<feature type="transmembrane region" description="Helical" evidence="1">
    <location>
        <begin position="420"/>
        <end position="439"/>
    </location>
</feature>
<keyword evidence="3" id="KW-1185">Reference proteome</keyword>
<evidence type="ECO:0000256" key="1">
    <source>
        <dbReference type="SAM" id="Phobius"/>
    </source>
</evidence>
<dbReference type="InterPro" id="IPR019286">
    <property type="entry name" value="DUF2339_TM"/>
</dbReference>
<dbReference type="InterPro" id="IPR014600">
    <property type="entry name" value="UCP035905_mem"/>
</dbReference>
<feature type="transmembrane region" description="Helical" evidence="1">
    <location>
        <begin position="259"/>
        <end position="278"/>
    </location>
</feature>
<keyword evidence="1" id="KW-0812">Transmembrane</keyword>
<dbReference type="Proteomes" id="UP001595444">
    <property type="component" value="Unassembled WGS sequence"/>
</dbReference>
<dbReference type="Pfam" id="PF10101">
    <property type="entry name" value="DUF2339"/>
    <property type="match status" value="1"/>
</dbReference>
<feature type="transmembrane region" description="Helical" evidence="1">
    <location>
        <begin position="53"/>
        <end position="73"/>
    </location>
</feature>
<sequence>MEREQEPCGSTNGTQMPERMEGDLSSKWMMWIGGIALAFGGAFMVKYSIDSGLLHPVIRVSIGAVFGLVLLAFGEWVRRKQQVVSWLKDRPNYIPGAVAAGGLFTLFASVYSAYALYELLSSTLTFAILALVSLGASWLARMHGRYFAYIGLVAGMAVPLMVSANVPSAWGLFPYLLAIIAASLWGARQHRWTDITVASLVIASGWVVSWIATNWHAGDILPVGLFVLALGGINQWMLRGASSERTTDSSVLGLFPSHPISILSDCIMALCAILLVGMVRLEHYSLEALLLAGSGLVGLLYAAVPVRTRSEECAEYDTGFVIGLLGSLFLLATWHLPSLANLTDFMGQTASNTFAHLPIKAPGFEVFLIVSVGLAGLVGIVAYSRLGVLFRKGLWASIGAGYPIIILLIDYWRMDGHSNNVPFAAISFVMAVLFAIAAEQCNRKATSEWRVPLAVYAAGAAGALSLTLAILLEDAWLSFALATEVLALGFIWKKTEVKGLRTLAIGLAAIVLVRLFFNSAIFGYGDPGAMPVINWLWYGYGLTAVMFAYAAKLFGDNQNEDSLVSVLKAGSALLLIAFTTLEIRVLVSDGNHLLGDPTSLEAALQTINWTAAGVILYWQEQNDNTGVLSIVRKLMTVVSVIGLIVAGGLFNNIFFRELNVGEWPIVNLQLLQFFVPAALYAAKVWLANKVGEKDSMVLYGLVSLLASFEWVTLEVRHIFYPSGGTGPASDWECYAYSAAWLLYAVTLMIVGMRFDVRKLRMVGVGLLAVVVVKVFVFDMSHLEGIARALSFMGLGVVLIATGYLYQYFRHIQLGRIIETNEAKSSDKPKQ</sequence>
<feature type="transmembrane region" description="Helical" evidence="1">
    <location>
        <begin position="146"/>
        <end position="164"/>
    </location>
</feature>
<feature type="transmembrane region" description="Helical" evidence="1">
    <location>
        <begin position="535"/>
        <end position="554"/>
    </location>
</feature>
<feature type="transmembrane region" description="Helical" evidence="1">
    <location>
        <begin position="785"/>
        <end position="805"/>
    </location>
</feature>
<feature type="transmembrane region" description="Helical" evidence="1">
    <location>
        <begin position="504"/>
        <end position="523"/>
    </location>
</feature>
<name>A0ABV7D4P8_9PROT</name>
<feature type="transmembrane region" description="Helical" evidence="1">
    <location>
        <begin position="195"/>
        <end position="213"/>
    </location>
</feature>
<feature type="transmembrane region" description="Helical" evidence="1">
    <location>
        <begin position="599"/>
        <end position="618"/>
    </location>
</feature>
<feature type="transmembrane region" description="Helical" evidence="1">
    <location>
        <begin position="476"/>
        <end position="492"/>
    </location>
</feature>
<dbReference type="EMBL" id="JBHRSL010000005">
    <property type="protein sequence ID" value="MFC3051905.1"/>
    <property type="molecule type" value="Genomic_DNA"/>
</dbReference>
<reference evidence="3" key="1">
    <citation type="journal article" date="2019" name="Int. J. Syst. Evol. Microbiol.">
        <title>The Global Catalogue of Microorganisms (GCM) 10K type strain sequencing project: providing services to taxonomists for standard genome sequencing and annotation.</title>
        <authorList>
            <consortium name="The Broad Institute Genomics Platform"/>
            <consortium name="The Broad Institute Genome Sequencing Center for Infectious Disease"/>
            <person name="Wu L."/>
            <person name="Ma J."/>
        </authorList>
    </citation>
    <scope>NUCLEOTIDE SEQUENCE [LARGE SCALE GENOMIC DNA]</scope>
    <source>
        <strain evidence="3">KCTC 62164</strain>
    </source>
</reference>
<feature type="transmembrane region" description="Helical" evidence="1">
    <location>
        <begin position="93"/>
        <end position="114"/>
    </location>
</feature>
<accession>A0ABV7D4P8</accession>
<feature type="transmembrane region" description="Helical" evidence="1">
    <location>
        <begin position="630"/>
        <end position="650"/>
    </location>
</feature>
<feature type="transmembrane region" description="Helical" evidence="1">
    <location>
        <begin position="451"/>
        <end position="470"/>
    </location>
</feature>
<dbReference type="PANTHER" id="PTHR38434:SF1">
    <property type="entry name" value="BLL2549 PROTEIN"/>
    <property type="match status" value="1"/>
</dbReference>
<feature type="transmembrane region" description="Helical" evidence="1">
    <location>
        <begin position="28"/>
        <end position="47"/>
    </location>
</feature>
<gene>
    <name evidence="2" type="ORF">ACFOKA_08310</name>
</gene>
<proteinExistence type="predicted"/>
<feature type="transmembrane region" description="Helical" evidence="1">
    <location>
        <begin position="170"/>
        <end position="188"/>
    </location>
</feature>
<feature type="transmembrane region" description="Helical" evidence="1">
    <location>
        <begin position="120"/>
        <end position="139"/>
    </location>
</feature>
<feature type="transmembrane region" description="Helical" evidence="1">
    <location>
        <begin position="566"/>
        <end position="587"/>
    </location>
</feature>
<comment type="caution">
    <text evidence="2">The sequence shown here is derived from an EMBL/GenBank/DDBJ whole genome shotgun (WGS) entry which is preliminary data.</text>
</comment>
<feature type="transmembrane region" description="Helical" evidence="1">
    <location>
        <begin position="670"/>
        <end position="687"/>
    </location>
</feature>
<feature type="transmembrane region" description="Helical" evidence="1">
    <location>
        <begin position="759"/>
        <end position="779"/>
    </location>
</feature>
<feature type="transmembrane region" description="Helical" evidence="1">
    <location>
        <begin position="366"/>
        <end position="386"/>
    </location>
</feature>
<feature type="transmembrane region" description="Helical" evidence="1">
    <location>
        <begin position="733"/>
        <end position="752"/>
    </location>
</feature>
<evidence type="ECO:0000313" key="3">
    <source>
        <dbReference type="Proteomes" id="UP001595444"/>
    </source>
</evidence>
<protein>
    <submittedName>
        <fullName evidence="2">DUF2339 domain-containing protein</fullName>
    </submittedName>
</protein>
<dbReference type="RefSeq" id="WP_194214251.1">
    <property type="nucleotide sequence ID" value="NZ_CP061205.1"/>
</dbReference>
<dbReference type="PANTHER" id="PTHR38434">
    <property type="entry name" value="BLL2549 PROTEIN"/>
    <property type="match status" value="1"/>
</dbReference>
<keyword evidence="1" id="KW-0472">Membrane</keyword>
<feature type="transmembrane region" description="Helical" evidence="1">
    <location>
        <begin position="284"/>
        <end position="304"/>
    </location>
</feature>
<feature type="transmembrane region" description="Helical" evidence="1">
    <location>
        <begin position="696"/>
        <end position="713"/>
    </location>
</feature>
<evidence type="ECO:0000313" key="2">
    <source>
        <dbReference type="EMBL" id="MFC3051905.1"/>
    </source>
</evidence>
<feature type="transmembrane region" description="Helical" evidence="1">
    <location>
        <begin position="393"/>
        <end position="414"/>
    </location>
</feature>